<reference evidence="2 3" key="1">
    <citation type="submission" date="2016-04" db="EMBL/GenBank/DDBJ databases">
        <title>Draft Genome Sequences of Staphylococcus capitis Strain H36, S. capitis Strain H65, S. cohnii Strain H62, S. hominis Strain H69, Mycobacterium iranicum Strain H39, Plantibacter sp. Strain H53, Pseudomonas oryzihabitans Strain H72, and Microbacterium sp. Strain H83, isolated from residential settings.</title>
        <authorList>
            <person name="Lymperopoulou D."/>
            <person name="Adams R.I."/>
            <person name="Lindow S."/>
            <person name="Coil D.A."/>
            <person name="Jospin G."/>
            <person name="Eisen J.A."/>
        </authorList>
    </citation>
    <scope>NUCLEOTIDE SEQUENCE [LARGE SCALE GENOMIC DNA]</scope>
    <source>
        <strain evidence="2 3">H39</strain>
    </source>
</reference>
<dbReference type="GO" id="GO:0008757">
    <property type="term" value="F:S-adenosylmethionine-dependent methyltransferase activity"/>
    <property type="evidence" value="ECO:0007669"/>
    <property type="project" value="InterPro"/>
</dbReference>
<dbReference type="STRING" id="912594.AWC12_11535"/>
<evidence type="ECO:0000313" key="3">
    <source>
        <dbReference type="Proteomes" id="UP000078396"/>
    </source>
</evidence>
<comment type="caution">
    <text evidence="2">The sequence shown here is derived from an EMBL/GenBank/DDBJ whole genome shotgun (WGS) entry which is preliminary data.</text>
</comment>
<dbReference type="EMBL" id="LWCS01000002">
    <property type="protein sequence ID" value="OAN42061.1"/>
    <property type="molecule type" value="Genomic_DNA"/>
</dbReference>
<keyword evidence="2" id="KW-0808">Transferase</keyword>
<dbReference type="PANTHER" id="PTHR43591:SF24">
    <property type="entry name" value="2-METHOXY-6-POLYPRENYL-1,4-BENZOQUINOL METHYLASE, MITOCHONDRIAL"/>
    <property type="match status" value="1"/>
</dbReference>
<dbReference type="Pfam" id="PF08241">
    <property type="entry name" value="Methyltransf_11"/>
    <property type="match status" value="1"/>
</dbReference>
<organism evidence="2 3">
    <name type="scientific">Mycolicibacterium iranicum</name>
    <name type="common">Mycobacterium iranicum</name>
    <dbReference type="NCBI Taxonomy" id="912594"/>
    <lineage>
        <taxon>Bacteria</taxon>
        <taxon>Bacillati</taxon>
        <taxon>Actinomycetota</taxon>
        <taxon>Actinomycetes</taxon>
        <taxon>Mycobacteriales</taxon>
        <taxon>Mycobacteriaceae</taxon>
        <taxon>Mycolicibacterium</taxon>
    </lineage>
</organism>
<protein>
    <submittedName>
        <fullName evidence="2">SAM-dependent methyltransferase</fullName>
    </submittedName>
</protein>
<evidence type="ECO:0000313" key="2">
    <source>
        <dbReference type="EMBL" id="OAN42061.1"/>
    </source>
</evidence>
<proteinExistence type="predicted"/>
<dbReference type="InterPro" id="IPR029063">
    <property type="entry name" value="SAM-dependent_MTases_sf"/>
</dbReference>
<feature type="domain" description="Methyltransferase type 11" evidence="1">
    <location>
        <begin position="92"/>
        <end position="185"/>
    </location>
</feature>
<name>A0A178M257_MYCIR</name>
<evidence type="ECO:0000259" key="1">
    <source>
        <dbReference type="Pfam" id="PF08241"/>
    </source>
</evidence>
<sequence>MTTTTTLSPALRLAEKLLVDPPVNPDVSNGYLDLLGDRPAGADQNTGVIQALWASRLGSLFYDNAQTLARRVMTAWQQPTDWLSIPVGGSALDVGSGPGNVTAALGRAVGPGGLALGIDISEPMLRRAVSAEAASNVGFLRADAQRLPLKDESVDAVVSIAMLQLIPDPAVAVAEMVRVLRPGRRMAVMVPTAGPGAAVLRYLPNAGAHVFEDDELGDMFESLGLTSVRTKNAGTIQWVRGRKP</sequence>
<dbReference type="CDD" id="cd02440">
    <property type="entry name" value="AdoMet_MTases"/>
    <property type="match status" value="1"/>
</dbReference>
<gene>
    <name evidence="2" type="ORF">A4X20_03920</name>
</gene>
<dbReference type="GO" id="GO:0032259">
    <property type="term" value="P:methylation"/>
    <property type="evidence" value="ECO:0007669"/>
    <property type="project" value="UniProtKB-KW"/>
</dbReference>
<dbReference type="PANTHER" id="PTHR43591">
    <property type="entry name" value="METHYLTRANSFERASE"/>
    <property type="match status" value="1"/>
</dbReference>
<dbReference type="RefSeq" id="WP_064280263.1">
    <property type="nucleotide sequence ID" value="NZ_LWCS01000002.1"/>
</dbReference>
<keyword evidence="2" id="KW-0489">Methyltransferase</keyword>
<dbReference type="eggNOG" id="COG2226">
    <property type="taxonomic scope" value="Bacteria"/>
</dbReference>
<dbReference type="SUPFAM" id="SSF53335">
    <property type="entry name" value="S-adenosyl-L-methionine-dependent methyltransferases"/>
    <property type="match status" value="1"/>
</dbReference>
<accession>A0A178M257</accession>
<dbReference type="InterPro" id="IPR013216">
    <property type="entry name" value="Methyltransf_11"/>
</dbReference>
<dbReference type="AlphaFoldDB" id="A0A178M257"/>
<dbReference type="Gene3D" id="3.40.50.150">
    <property type="entry name" value="Vaccinia Virus protein VP39"/>
    <property type="match status" value="1"/>
</dbReference>
<dbReference type="Proteomes" id="UP000078396">
    <property type="component" value="Unassembled WGS sequence"/>
</dbReference>